<evidence type="ECO:0000259" key="1">
    <source>
        <dbReference type="Pfam" id="PF09995"/>
    </source>
</evidence>
<sequence>MSDTTQPGSKVRKWGYSFTWTEEHLPREQTDPLQFESDQLGDAALESLQAIERAIHEKAKAQGDKPPSRDIYATLQEHHDDDEVLRQFWGQTHAVPDWVDWNQIERGQRYFSRYALANLLGFGLQGFVAENSASVRVVEVLVRTGGFSTMKLLKRLLETFQWLVQVTDSLPAIQPGGSAHIATIRVRLLHASVRQRMRKVAAEHPKYYDMQRFGLPLNTLDSIHSISTFSCSQMWMQLPRLGVFPTKQEKEDYVALFKYIAYLLGTPHSYFEDTEKARKLMESLYVHELKVTDTSNTVAHNFMECVSNLPWPFYISRSFIEAGSRWINGHELCDQLGLGRPGYFYYVIFAGQCLLSIELAWAQRMFPFLDALVVKGFRSLMYHGLVERKDRARFAMEWVPKLGKQTGKEDHTKNSNKGRLSLGNVQSLAPIGLIEGGSQLGPNTTGLFSWSKMARMCGTTSLSFSEEAPTEI</sequence>
<proteinExistence type="predicted"/>
<evidence type="ECO:0000313" key="2">
    <source>
        <dbReference type="EMBL" id="OQD85443.1"/>
    </source>
</evidence>
<feature type="domain" description="ER-bound oxygenase mpaB/mpaB'/Rubber oxygenase catalytic" evidence="1">
    <location>
        <begin position="131"/>
        <end position="340"/>
    </location>
</feature>
<dbReference type="PANTHER" id="PTHR37539">
    <property type="entry name" value="SECRETED PROTEIN-RELATED"/>
    <property type="match status" value="1"/>
</dbReference>
<name>A0A1V6Q879_9EURO</name>
<dbReference type="GO" id="GO:0016491">
    <property type="term" value="F:oxidoreductase activity"/>
    <property type="evidence" value="ECO:0007669"/>
    <property type="project" value="InterPro"/>
</dbReference>
<comment type="caution">
    <text evidence="2">The sequence shown here is derived from an EMBL/GenBank/DDBJ whole genome shotgun (WGS) entry which is preliminary data.</text>
</comment>
<evidence type="ECO:0000313" key="3">
    <source>
        <dbReference type="Proteomes" id="UP000191672"/>
    </source>
</evidence>
<dbReference type="AlphaFoldDB" id="A0A1V6Q879"/>
<keyword evidence="3" id="KW-1185">Reference proteome</keyword>
<dbReference type="InterPro" id="IPR037473">
    <property type="entry name" value="Lcp-like"/>
</dbReference>
<dbReference type="PANTHER" id="PTHR37539:SF1">
    <property type="entry name" value="ER-BOUND OXYGENASE MPAB_MPAB'_RUBBER OXYGENASE CATALYTIC DOMAIN-CONTAINING PROTEIN"/>
    <property type="match status" value="1"/>
</dbReference>
<dbReference type="EMBL" id="MDYN01000010">
    <property type="protein sequence ID" value="OQD85443.1"/>
    <property type="molecule type" value="Genomic_DNA"/>
</dbReference>
<gene>
    <name evidence="2" type="ORF">PENANT_c010G02887</name>
</gene>
<reference evidence="3" key="1">
    <citation type="journal article" date="2017" name="Nat. Microbiol.">
        <title>Global analysis of biosynthetic gene clusters reveals vast potential of secondary metabolite production in Penicillium species.</title>
        <authorList>
            <person name="Nielsen J.C."/>
            <person name="Grijseels S."/>
            <person name="Prigent S."/>
            <person name="Ji B."/>
            <person name="Dainat J."/>
            <person name="Nielsen K.F."/>
            <person name="Frisvad J.C."/>
            <person name="Workman M."/>
            <person name="Nielsen J."/>
        </authorList>
    </citation>
    <scope>NUCLEOTIDE SEQUENCE [LARGE SCALE GENOMIC DNA]</scope>
    <source>
        <strain evidence="3">IBT 31811</strain>
    </source>
</reference>
<dbReference type="Pfam" id="PF09995">
    <property type="entry name" value="MPAB_Lcp_cat"/>
    <property type="match status" value="1"/>
</dbReference>
<dbReference type="STRING" id="416450.A0A1V6Q879"/>
<accession>A0A1V6Q879</accession>
<protein>
    <recommendedName>
        <fullName evidence="1">ER-bound oxygenase mpaB/mpaB'/Rubber oxygenase catalytic domain-containing protein</fullName>
    </recommendedName>
</protein>
<dbReference type="Proteomes" id="UP000191672">
    <property type="component" value="Unassembled WGS sequence"/>
</dbReference>
<organism evidence="2 3">
    <name type="scientific">Penicillium antarcticum</name>
    <dbReference type="NCBI Taxonomy" id="416450"/>
    <lineage>
        <taxon>Eukaryota</taxon>
        <taxon>Fungi</taxon>
        <taxon>Dikarya</taxon>
        <taxon>Ascomycota</taxon>
        <taxon>Pezizomycotina</taxon>
        <taxon>Eurotiomycetes</taxon>
        <taxon>Eurotiomycetidae</taxon>
        <taxon>Eurotiales</taxon>
        <taxon>Aspergillaceae</taxon>
        <taxon>Penicillium</taxon>
    </lineage>
</organism>
<dbReference type="InterPro" id="IPR018713">
    <property type="entry name" value="MPAB/Lcp_cat_dom"/>
</dbReference>